<reference evidence="3" key="1">
    <citation type="journal article" date="2019" name="Int. J. Syst. Evol. Microbiol.">
        <title>The Global Catalogue of Microorganisms (GCM) 10K type strain sequencing project: providing services to taxonomists for standard genome sequencing and annotation.</title>
        <authorList>
            <consortium name="The Broad Institute Genomics Platform"/>
            <consortium name="The Broad Institute Genome Sequencing Center for Infectious Disease"/>
            <person name="Wu L."/>
            <person name="Ma J."/>
        </authorList>
    </citation>
    <scope>NUCLEOTIDE SEQUENCE [LARGE SCALE GENOMIC DNA]</scope>
    <source>
        <strain evidence="3">CGMCC 4.6946</strain>
    </source>
</reference>
<keyword evidence="1" id="KW-1133">Transmembrane helix</keyword>
<keyword evidence="3" id="KW-1185">Reference proteome</keyword>
<gene>
    <name evidence="2" type="ORF">ACFPCS_16050</name>
</gene>
<feature type="transmembrane region" description="Helical" evidence="1">
    <location>
        <begin position="12"/>
        <end position="30"/>
    </location>
</feature>
<feature type="transmembrane region" description="Helical" evidence="1">
    <location>
        <begin position="102"/>
        <end position="125"/>
    </location>
</feature>
<proteinExistence type="predicted"/>
<feature type="transmembrane region" description="Helical" evidence="1">
    <location>
        <begin position="36"/>
        <end position="64"/>
    </location>
</feature>
<sequence>MRRVLHVHPLSTYMVFQALTPVLALGYAAVLSPGGWSGWVLCWAVLMGVGLVWTQLVWGPCWAAGADYGLTAGVRIALMTVAGAGLMLPFLVLNVVLDPGWFLYALVLTPYGVVAGLLGGAVLAVRDRGAVAVPRAHDGADANAR</sequence>
<protein>
    <submittedName>
        <fullName evidence="2">Uncharacterized protein</fullName>
    </submittedName>
</protein>
<dbReference type="EMBL" id="JBHSIW010000024">
    <property type="protein sequence ID" value="MFC4905082.1"/>
    <property type="molecule type" value="Genomic_DNA"/>
</dbReference>
<accession>A0ABV9TM36</accession>
<dbReference type="RefSeq" id="WP_277551310.1">
    <property type="nucleotide sequence ID" value="NZ_JARAMH010000008.1"/>
</dbReference>
<evidence type="ECO:0000256" key="1">
    <source>
        <dbReference type="SAM" id="Phobius"/>
    </source>
</evidence>
<dbReference type="Proteomes" id="UP001595797">
    <property type="component" value="Unassembled WGS sequence"/>
</dbReference>
<evidence type="ECO:0000313" key="3">
    <source>
        <dbReference type="Proteomes" id="UP001595797"/>
    </source>
</evidence>
<organism evidence="2 3">
    <name type="scientific">Kocuria oceani</name>
    <dbReference type="NCBI Taxonomy" id="988827"/>
    <lineage>
        <taxon>Bacteria</taxon>
        <taxon>Bacillati</taxon>
        <taxon>Actinomycetota</taxon>
        <taxon>Actinomycetes</taxon>
        <taxon>Micrococcales</taxon>
        <taxon>Micrococcaceae</taxon>
        <taxon>Kocuria</taxon>
    </lineage>
</organism>
<name>A0ABV9TM36_9MICC</name>
<keyword evidence="1" id="KW-0812">Transmembrane</keyword>
<feature type="transmembrane region" description="Helical" evidence="1">
    <location>
        <begin position="76"/>
        <end position="96"/>
    </location>
</feature>
<keyword evidence="1" id="KW-0472">Membrane</keyword>
<comment type="caution">
    <text evidence="2">The sequence shown here is derived from an EMBL/GenBank/DDBJ whole genome shotgun (WGS) entry which is preliminary data.</text>
</comment>
<evidence type="ECO:0000313" key="2">
    <source>
        <dbReference type="EMBL" id="MFC4905082.1"/>
    </source>
</evidence>